<protein>
    <submittedName>
        <fullName evidence="3">Uncharacterized protein</fullName>
    </submittedName>
</protein>
<evidence type="ECO:0000313" key="4">
    <source>
        <dbReference type="Proteomes" id="UP000269721"/>
    </source>
</evidence>
<feature type="compositionally biased region" description="Polar residues" evidence="2">
    <location>
        <begin position="336"/>
        <end position="351"/>
    </location>
</feature>
<dbReference type="EMBL" id="KZ997564">
    <property type="protein sequence ID" value="RKO87249.1"/>
    <property type="molecule type" value="Genomic_DNA"/>
</dbReference>
<dbReference type="AlphaFoldDB" id="A0A4P9W4G8"/>
<feature type="compositionally biased region" description="Polar residues" evidence="2">
    <location>
        <begin position="426"/>
        <end position="443"/>
    </location>
</feature>
<organism evidence="3 4">
    <name type="scientific">Blyttiomyces helicus</name>
    <dbReference type="NCBI Taxonomy" id="388810"/>
    <lineage>
        <taxon>Eukaryota</taxon>
        <taxon>Fungi</taxon>
        <taxon>Fungi incertae sedis</taxon>
        <taxon>Chytridiomycota</taxon>
        <taxon>Chytridiomycota incertae sedis</taxon>
        <taxon>Chytridiomycetes</taxon>
        <taxon>Chytridiomycetes incertae sedis</taxon>
        <taxon>Blyttiomyces</taxon>
    </lineage>
</organism>
<feature type="region of interest" description="Disordered" evidence="2">
    <location>
        <begin position="137"/>
        <end position="159"/>
    </location>
</feature>
<keyword evidence="4" id="KW-1185">Reference proteome</keyword>
<feature type="compositionally biased region" description="Low complexity" evidence="2">
    <location>
        <begin position="445"/>
        <end position="472"/>
    </location>
</feature>
<gene>
    <name evidence="3" type="ORF">BDK51DRAFT_51582</name>
</gene>
<proteinExistence type="predicted"/>
<evidence type="ECO:0000313" key="3">
    <source>
        <dbReference type="EMBL" id="RKO87249.1"/>
    </source>
</evidence>
<name>A0A4P9W4G8_9FUNG</name>
<feature type="compositionally biased region" description="Basic residues" evidence="2">
    <location>
        <begin position="299"/>
        <end position="310"/>
    </location>
</feature>
<keyword evidence="1" id="KW-0175">Coiled coil</keyword>
<evidence type="ECO:0000256" key="2">
    <source>
        <dbReference type="SAM" id="MobiDB-lite"/>
    </source>
</evidence>
<accession>A0A4P9W4G8</accession>
<sequence length="675" mass="72775">MFALVKSPTREGLIELVNVGEAIHKFSVVPDQLPMMRHIVVVHGFTRELRLADGRSVLLQLLNVRSSSCWNRDAVDTESSGRWTEHGEAEAMMELTRALTWGWRRRLKEMIRFGKLRHLGTLANAASLLPASSPLLPHHPHRVSSTSTPVLPEMSKQTPSATPPLSFLICREMSDDAPARVDMTGALAFIHDVRDRTGQASSVPVLFAAGQPPHCAPVAAENDLTPMAGRLCVLLFVPAQEAENLRAAGPAVSAKAYRDANSAAFTYWERCHAGSWRTEEGHVGGVEVEKEVGGGNKVSKSRKSRKKKKKESLQIEGPSSGGRVEQRTAEFEPDSPQITVEDPTSPQNPTVPTARSSVTARSSGTTRSSATARSPTSAGGSARASTTVRSLAPPPSEATSLGERTDQRTDDFESDSPHTPVEDPSSPRSPTVPTARSSATARSWGTARSSASALSSTTAGSSGTARAPATARSLAPLPLEATSLRESQDPGLHLASTSSDDSLGGALMALGERPAELIRRKERLVTAHPDTANPDPDYPDTANPGAATPDTDNWTTVEEKNSLASRLERMLRAVMDRLERFEQRFENFEKRTEQFETRTTVDLKNIKEQLVDVNLTLSYFGEKIAAHPVAEAIRQCGLELIRKPASILAKTRDTQLGGGLSLVQQPSSEVTSPLG</sequence>
<feature type="compositionally biased region" description="Polar residues" evidence="2">
    <location>
        <begin position="143"/>
        <end position="159"/>
    </location>
</feature>
<feature type="region of interest" description="Disordered" evidence="2">
    <location>
        <begin position="525"/>
        <end position="553"/>
    </location>
</feature>
<feature type="region of interest" description="Disordered" evidence="2">
    <location>
        <begin position="291"/>
        <end position="472"/>
    </location>
</feature>
<evidence type="ECO:0000256" key="1">
    <source>
        <dbReference type="SAM" id="Coils"/>
    </source>
</evidence>
<feature type="coiled-coil region" evidence="1">
    <location>
        <begin position="564"/>
        <end position="598"/>
    </location>
</feature>
<feature type="compositionally biased region" description="Low complexity" evidence="2">
    <location>
        <begin position="352"/>
        <end position="388"/>
    </location>
</feature>
<reference evidence="4" key="1">
    <citation type="journal article" date="2018" name="Nat. Microbiol.">
        <title>Leveraging single-cell genomics to expand the fungal tree of life.</title>
        <authorList>
            <person name="Ahrendt S.R."/>
            <person name="Quandt C.A."/>
            <person name="Ciobanu D."/>
            <person name="Clum A."/>
            <person name="Salamov A."/>
            <person name="Andreopoulos B."/>
            <person name="Cheng J.F."/>
            <person name="Woyke T."/>
            <person name="Pelin A."/>
            <person name="Henrissat B."/>
            <person name="Reynolds N.K."/>
            <person name="Benny G.L."/>
            <person name="Smith M.E."/>
            <person name="James T.Y."/>
            <person name="Grigoriev I.V."/>
        </authorList>
    </citation>
    <scope>NUCLEOTIDE SEQUENCE [LARGE SCALE GENOMIC DNA]</scope>
</reference>
<dbReference type="Proteomes" id="UP000269721">
    <property type="component" value="Unassembled WGS sequence"/>
</dbReference>